<dbReference type="Proteomes" id="UP000558958">
    <property type="component" value="Unassembled WGS sequence"/>
</dbReference>
<evidence type="ECO:0000313" key="3">
    <source>
        <dbReference type="Proteomes" id="UP000558958"/>
    </source>
</evidence>
<comment type="caution">
    <text evidence="2">The sequence shown here is derived from an EMBL/GenBank/DDBJ whole genome shotgun (WGS) entry which is preliminary data.</text>
</comment>
<evidence type="ECO:0000313" key="2">
    <source>
        <dbReference type="EMBL" id="NXG08958.1"/>
    </source>
</evidence>
<organism evidence="2 3">
    <name type="scientific">Sakesphorus luctuosus</name>
    <dbReference type="NCBI Taxonomy" id="419690"/>
    <lineage>
        <taxon>Eukaryota</taxon>
        <taxon>Metazoa</taxon>
        <taxon>Chordata</taxon>
        <taxon>Craniata</taxon>
        <taxon>Vertebrata</taxon>
        <taxon>Euteleostomi</taxon>
        <taxon>Archelosauria</taxon>
        <taxon>Archosauria</taxon>
        <taxon>Dinosauria</taxon>
        <taxon>Saurischia</taxon>
        <taxon>Theropoda</taxon>
        <taxon>Coelurosauria</taxon>
        <taxon>Aves</taxon>
        <taxon>Neognathae</taxon>
        <taxon>Neoaves</taxon>
        <taxon>Telluraves</taxon>
        <taxon>Australaves</taxon>
        <taxon>Passeriformes</taxon>
        <taxon>Thamnophilidae</taxon>
        <taxon>Sakesphorus</taxon>
    </lineage>
</organism>
<dbReference type="EMBL" id="VWZD01009947">
    <property type="protein sequence ID" value="NXG08958.1"/>
    <property type="molecule type" value="Genomic_DNA"/>
</dbReference>
<sequence length="169" mass="19385">HCPSSPGKAKPAPEPISLARSVLQETKSELKKMEEQQEMRNSMLEQLVTETANQMQEKLGELEEIVETVQEEQEKAKEACSNCSFDYKVLLGELLQRCEKLQEEVESLESRQTAVGKVDKLLRQRSQDQELLRRMEVRVSKIQGDCEELSFVSGSLRKDCEQKQKDIEV</sequence>
<accession>A0A7K8Z0A4</accession>
<feature type="coiled-coil region" evidence="1">
    <location>
        <begin position="16"/>
        <end position="111"/>
    </location>
</feature>
<feature type="non-terminal residue" evidence="2">
    <location>
        <position position="1"/>
    </location>
</feature>
<proteinExistence type="predicted"/>
<name>A0A7K8Z0A4_9PASS</name>
<gene>
    <name evidence="2" type="primary">Qrich2_3</name>
    <name evidence="2" type="ORF">SAKLUC_R01929</name>
</gene>
<reference evidence="2 3" key="1">
    <citation type="submission" date="2019-09" db="EMBL/GenBank/DDBJ databases">
        <title>Bird 10,000 Genomes (B10K) Project - Family phase.</title>
        <authorList>
            <person name="Zhang G."/>
        </authorList>
    </citation>
    <scope>NUCLEOTIDE SEQUENCE [LARGE SCALE GENOMIC DNA]</scope>
    <source>
        <strain evidence="2">B10K-DU-001-06</strain>
        <tissue evidence="2">Muscle</tissue>
    </source>
</reference>
<evidence type="ECO:0000256" key="1">
    <source>
        <dbReference type="SAM" id="Coils"/>
    </source>
</evidence>
<dbReference type="AlphaFoldDB" id="A0A7K8Z0A4"/>
<feature type="non-terminal residue" evidence="2">
    <location>
        <position position="169"/>
    </location>
</feature>
<protein>
    <submittedName>
        <fullName evidence="2">QRIC2 protein</fullName>
    </submittedName>
</protein>
<keyword evidence="1" id="KW-0175">Coiled coil</keyword>
<keyword evidence="3" id="KW-1185">Reference proteome</keyword>